<feature type="compositionally biased region" description="Low complexity" evidence="2">
    <location>
        <begin position="271"/>
        <end position="281"/>
    </location>
</feature>
<dbReference type="GO" id="GO:0000785">
    <property type="term" value="C:chromatin"/>
    <property type="evidence" value="ECO:0007669"/>
    <property type="project" value="TreeGrafter"/>
</dbReference>
<accession>B4J1A2</accession>
<keyword evidence="4" id="KW-1185">Reference proteome</keyword>
<evidence type="ECO:0000313" key="4">
    <source>
        <dbReference type="Proteomes" id="UP000001070"/>
    </source>
</evidence>
<protein>
    <submittedName>
        <fullName evidence="3">GH17174</fullName>
    </submittedName>
</protein>
<dbReference type="GO" id="GO:0005634">
    <property type="term" value="C:nucleus"/>
    <property type="evidence" value="ECO:0007669"/>
    <property type="project" value="UniProtKB-SubCell"/>
</dbReference>
<reference evidence="3 4" key="1">
    <citation type="journal article" date="2007" name="Nature">
        <title>Evolution of genes and genomes on the Drosophila phylogeny.</title>
        <authorList>
            <consortium name="Drosophila 12 Genomes Consortium"/>
            <person name="Clark A.G."/>
            <person name="Eisen M.B."/>
            <person name="Smith D.R."/>
            <person name="Bergman C.M."/>
            <person name="Oliver B."/>
            <person name="Markow T.A."/>
            <person name="Kaufman T.C."/>
            <person name="Kellis M."/>
            <person name="Gelbart W."/>
            <person name="Iyer V.N."/>
            <person name="Pollard D.A."/>
            <person name="Sackton T.B."/>
            <person name="Larracuente A.M."/>
            <person name="Singh N.D."/>
            <person name="Abad J.P."/>
            <person name="Abt D.N."/>
            <person name="Adryan B."/>
            <person name="Aguade M."/>
            <person name="Akashi H."/>
            <person name="Anderson W.W."/>
            <person name="Aquadro C.F."/>
            <person name="Ardell D.H."/>
            <person name="Arguello R."/>
            <person name="Artieri C.G."/>
            <person name="Barbash D.A."/>
            <person name="Barker D."/>
            <person name="Barsanti P."/>
            <person name="Batterham P."/>
            <person name="Batzoglou S."/>
            <person name="Begun D."/>
            <person name="Bhutkar A."/>
            <person name="Blanco E."/>
            <person name="Bosak S.A."/>
            <person name="Bradley R.K."/>
            <person name="Brand A.D."/>
            <person name="Brent M.R."/>
            <person name="Brooks A.N."/>
            <person name="Brown R.H."/>
            <person name="Butlin R.K."/>
            <person name="Caggese C."/>
            <person name="Calvi B.R."/>
            <person name="Bernardo de Carvalho A."/>
            <person name="Caspi A."/>
            <person name="Castrezana S."/>
            <person name="Celniker S.E."/>
            <person name="Chang J.L."/>
            <person name="Chapple C."/>
            <person name="Chatterji S."/>
            <person name="Chinwalla A."/>
            <person name="Civetta A."/>
            <person name="Clifton S.W."/>
            <person name="Comeron J.M."/>
            <person name="Costello J.C."/>
            <person name="Coyne J.A."/>
            <person name="Daub J."/>
            <person name="David R.G."/>
            <person name="Delcher A.L."/>
            <person name="Delehaunty K."/>
            <person name="Do C.B."/>
            <person name="Ebling H."/>
            <person name="Edwards K."/>
            <person name="Eickbush T."/>
            <person name="Evans J.D."/>
            <person name="Filipski A."/>
            <person name="Findeiss S."/>
            <person name="Freyhult E."/>
            <person name="Fulton L."/>
            <person name="Fulton R."/>
            <person name="Garcia A.C."/>
            <person name="Gardiner A."/>
            <person name="Garfield D.A."/>
            <person name="Garvin B.E."/>
            <person name="Gibson G."/>
            <person name="Gilbert D."/>
            <person name="Gnerre S."/>
            <person name="Godfrey J."/>
            <person name="Good R."/>
            <person name="Gotea V."/>
            <person name="Gravely B."/>
            <person name="Greenberg A.J."/>
            <person name="Griffiths-Jones S."/>
            <person name="Gross S."/>
            <person name="Guigo R."/>
            <person name="Gustafson E.A."/>
            <person name="Haerty W."/>
            <person name="Hahn M.W."/>
            <person name="Halligan D.L."/>
            <person name="Halpern A.L."/>
            <person name="Halter G.M."/>
            <person name="Han M.V."/>
            <person name="Heger A."/>
            <person name="Hillier L."/>
            <person name="Hinrichs A.S."/>
            <person name="Holmes I."/>
            <person name="Hoskins R.A."/>
            <person name="Hubisz M.J."/>
            <person name="Hultmark D."/>
            <person name="Huntley M.A."/>
            <person name="Jaffe D.B."/>
            <person name="Jagadeeshan S."/>
            <person name="Jeck W.R."/>
            <person name="Johnson J."/>
            <person name="Jones C.D."/>
            <person name="Jordan W.C."/>
            <person name="Karpen G.H."/>
            <person name="Kataoka E."/>
            <person name="Keightley P.D."/>
            <person name="Kheradpour P."/>
            <person name="Kirkness E.F."/>
            <person name="Koerich L.B."/>
            <person name="Kristiansen K."/>
            <person name="Kudrna D."/>
            <person name="Kulathinal R.J."/>
            <person name="Kumar S."/>
            <person name="Kwok R."/>
            <person name="Lander E."/>
            <person name="Langley C.H."/>
            <person name="Lapoint R."/>
            <person name="Lazzaro B.P."/>
            <person name="Lee S.J."/>
            <person name="Levesque L."/>
            <person name="Li R."/>
            <person name="Lin C.F."/>
            <person name="Lin M.F."/>
            <person name="Lindblad-Toh K."/>
            <person name="Llopart A."/>
            <person name="Long M."/>
            <person name="Low L."/>
            <person name="Lozovsky E."/>
            <person name="Lu J."/>
            <person name="Luo M."/>
            <person name="Machado C.A."/>
            <person name="Makalowski W."/>
            <person name="Marzo M."/>
            <person name="Matsuda M."/>
            <person name="Matzkin L."/>
            <person name="McAllister B."/>
            <person name="McBride C.S."/>
            <person name="McKernan B."/>
            <person name="McKernan K."/>
            <person name="Mendez-Lago M."/>
            <person name="Minx P."/>
            <person name="Mollenhauer M.U."/>
            <person name="Montooth K."/>
            <person name="Mount S.M."/>
            <person name="Mu X."/>
            <person name="Myers E."/>
            <person name="Negre B."/>
            <person name="Newfeld S."/>
            <person name="Nielsen R."/>
            <person name="Noor M.A."/>
            <person name="O'Grady P."/>
            <person name="Pachter L."/>
            <person name="Papaceit M."/>
            <person name="Parisi M.J."/>
            <person name="Parisi M."/>
            <person name="Parts L."/>
            <person name="Pedersen J.S."/>
            <person name="Pesole G."/>
            <person name="Phillippy A.M."/>
            <person name="Ponting C.P."/>
            <person name="Pop M."/>
            <person name="Porcelli D."/>
            <person name="Powell J.R."/>
            <person name="Prohaska S."/>
            <person name="Pruitt K."/>
            <person name="Puig M."/>
            <person name="Quesneville H."/>
            <person name="Ram K.R."/>
            <person name="Rand D."/>
            <person name="Rasmussen M.D."/>
            <person name="Reed L.K."/>
            <person name="Reenan R."/>
            <person name="Reily A."/>
            <person name="Remington K.A."/>
            <person name="Rieger T.T."/>
            <person name="Ritchie M.G."/>
            <person name="Robin C."/>
            <person name="Rogers Y.H."/>
            <person name="Rohde C."/>
            <person name="Rozas J."/>
            <person name="Rubenfield M.J."/>
            <person name="Ruiz A."/>
            <person name="Russo S."/>
            <person name="Salzberg S.L."/>
            <person name="Sanchez-Gracia A."/>
            <person name="Saranga D.J."/>
            <person name="Sato H."/>
            <person name="Schaeffer S.W."/>
            <person name="Schatz M.C."/>
            <person name="Schlenke T."/>
            <person name="Schwartz R."/>
            <person name="Segarra C."/>
            <person name="Singh R.S."/>
            <person name="Sirot L."/>
            <person name="Sirota M."/>
            <person name="Sisneros N.B."/>
            <person name="Smith C.D."/>
            <person name="Smith T.F."/>
            <person name="Spieth J."/>
            <person name="Stage D.E."/>
            <person name="Stark A."/>
            <person name="Stephan W."/>
            <person name="Strausberg R.L."/>
            <person name="Strempel S."/>
            <person name="Sturgill D."/>
            <person name="Sutton G."/>
            <person name="Sutton G.G."/>
            <person name="Tao W."/>
            <person name="Teichmann S."/>
            <person name="Tobari Y.N."/>
            <person name="Tomimura Y."/>
            <person name="Tsolas J.M."/>
            <person name="Valente V.L."/>
            <person name="Venter E."/>
            <person name="Venter J.C."/>
            <person name="Vicario S."/>
            <person name="Vieira F.G."/>
            <person name="Vilella A.J."/>
            <person name="Villasante A."/>
            <person name="Walenz B."/>
            <person name="Wang J."/>
            <person name="Wasserman M."/>
            <person name="Watts T."/>
            <person name="Wilson D."/>
            <person name="Wilson R.K."/>
            <person name="Wing R.A."/>
            <person name="Wolfner M.F."/>
            <person name="Wong A."/>
            <person name="Wong G.K."/>
            <person name="Wu C.I."/>
            <person name="Wu G."/>
            <person name="Yamamoto D."/>
            <person name="Yang H.P."/>
            <person name="Yang S.P."/>
            <person name="Yorke J.A."/>
            <person name="Yoshida K."/>
            <person name="Zdobnov E."/>
            <person name="Zhang P."/>
            <person name="Zhang Y."/>
            <person name="Zimin A.V."/>
            <person name="Baldwin J."/>
            <person name="Abdouelleil A."/>
            <person name="Abdulkadir J."/>
            <person name="Abebe A."/>
            <person name="Abera B."/>
            <person name="Abreu J."/>
            <person name="Acer S.C."/>
            <person name="Aftuck L."/>
            <person name="Alexander A."/>
            <person name="An P."/>
            <person name="Anderson E."/>
            <person name="Anderson S."/>
            <person name="Arachi H."/>
            <person name="Azer M."/>
            <person name="Bachantsang P."/>
            <person name="Barry A."/>
            <person name="Bayul T."/>
            <person name="Berlin A."/>
            <person name="Bessette D."/>
            <person name="Bloom T."/>
            <person name="Blye J."/>
            <person name="Boguslavskiy L."/>
            <person name="Bonnet C."/>
            <person name="Boukhgalter B."/>
            <person name="Bourzgui I."/>
            <person name="Brown A."/>
            <person name="Cahill P."/>
            <person name="Channer S."/>
            <person name="Cheshatsang Y."/>
            <person name="Chuda L."/>
            <person name="Citroen M."/>
            <person name="Collymore A."/>
            <person name="Cooke P."/>
            <person name="Costello M."/>
            <person name="D'Aco K."/>
            <person name="Daza R."/>
            <person name="De Haan G."/>
            <person name="DeGray S."/>
            <person name="DeMaso C."/>
            <person name="Dhargay N."/>
            <person name="Dooley K."/>
            <person name="Dooley E."/>
            <person name="Doricent M."/>
            <person name="Dorje P."/>
            <person name="Dorjee K."/>
            <person name="Dupes A."/>
            <person name="Elong R."/>
            <person name="Falk J."/>
            <person name="Farina A."/>
            <person name="Faro S."/>
            <person name="Ferguson D."/>
            <person name="Fisher S."/>
            <person name="Foley C.D."/>
            <person name="Franke A."/>
            <person name="Friedrich D."/>
            <person name="Gadbois L."/>
            <person name="Gearin G."/>
            <person name="Gearin C.R."/>
            <person name="Giannoukos G."/>
            <person name="Goode T."/>
            <person name="Graham J."/>
            <person name="Grandbois E."/>
            <person name="Grewal S."/>
            <person name="Gyaltsen K."/>
            <person name="Hafez N."/>
            <person name="Hagos B."/>
            <person name="Hall J."/>
            <person name="Henson C."/>
            <person name="Hollinger A."/>
            <person name="Honan T."/>
            <person name="Huard M.D."/>
            <person name="Hughes L."/>
            <person name="Hurhula B."/>
            <person name="Husby M.E."/>
            <person name="Kamat A."/>
            <person name="Kanga B."/>
            <person name="Kashin S."/>
            <person name="Khazanovich D."/>
            <person name="Kisner P."/>
            <person name="Lance K."/>
            <person name="Lara M."/>
            <person name="Lee W."/>
            <person name="Lennon N."/>
            <person name="Letendre F."/>
            <person name="LeVine R."/>
            <person name="Lipovsky A."/>
            <person name="Liu X."/>
            <person name="Liu J."/>
            <person name="Liu S."/>
            <person name="Lokyitsang T."/>
            <person name="Lokyitsang Y."/>
            <person name="Lubonja R."/>
            <person name="Lui A."/>
            <person name="MacDonald P."/>
            <person name="Magnisalis V."/>
            <person name="Maru K."/>
            <person name="Matthews C."/>
            <person name="McCusker W."/>
            <person name="McDonough S."/>
            <person name="Mehta T."/>
            <person name="Meldrim J."/>
            <person name="Meneus L."/>
            <person name="Mihai O."/>
            <person name="Mihalev A."/>
            <person name="Mihova T."/>
            <person name="Mittelman R."/>
            <person name="Mlenga V."/>
            <person name="Montmayeur A."/>
            <person name="Mulrain L."/>
            <person name="Navidi A."/>
            <person name="Naylor J."/>
            <person name="Negash T."/>
            <person name="Nguyen T."/>
            <person name="Nguyen N."/>
            <person name="Nicol R."/>
            <person name="Norbu C."/>
            <person name="Norbu N."/>
            <person name="Novod N."/>
            <person name="O'Neill B."/>
            <person name="Osman S."/>
            <person name="Markiewicz E."/>
            <person name="Oyono O.L."/>
            <person name="Patti C."/>
            <person name="Phunkhang P."/>
            <person name="Pierre F."/>
            <person name="Priest M."/>
            <person name="Raghuraman S."/>
            <person name="Rege F."/>
            <person name="Reyes R."/>
            <person name="Rise C."/>
            <person name="Rogov P."/>
            <person name="Ross K."/>
            <person name="Ryan E."/>
            <person name="Settipalli S."/>
            <person name="Shea T."/>
            <person name="Sherpa N."/>
            <person name="Shi L."/>
            <person name="Shih D."/>
            <person name="Sparrow T."/>
            <person name="Spaulding J."/>
            <person name="Stalker J."/>
            <person name="Stange-Thomann N."/>
            <person name="Stavropoulos S."/>
            <person name="Stone C."/>
            <person name="Strader C."/>
            <person name="Tesfaye S."/>
            <person name="Thomson T."/>
            <person name="Thoulutsang Y."/>
            <person name="Thoulutsang D."/>
            <person name="Topham K."/>
            <person name="Topping I."/>
            <person name="Tsamla T."/>
            <person name="Vassiliev H."/>
            <person name="Vo A."/>
            <person name="Wangchuk T."/>
            <person name="Wangdi T."/>
            <person name="Weiand M."/>
            <person name="Wilkinson J."/>
            <person name="Wilson A."/>
            <person name="Yadav S."/>
            <person name="Young G."/>
            <person name="Yu Q."/>
            <person name="Zembek L."/>
            <person name="Zhong D."/>
            <person name="Zimmer A."/>
            <person name="Zwirko Z."/>
            <person name="Jaffe D.B."/>
            <person name="Alvarez P."/>
            <person name="Brockman W."/>
            <person name="Butler J."/>
            <person name="Chin C."/>
            <person name="Gnerre S."/>
            <person name="Grabherr M."/>
            <person name="Kleber M."/>
            <person name="Mauceli E."/>
            <person name="MacCallum I."/>
        </authorList>
    </citation>
    <scope>NUCLEOTIDE SEQUENCE [LARGE SCALE GENOMIC DNA]</scope>
    <source>
        <strain evidence="4">Tucson 15287-2541.00</strain>
    </source>
</reference>
<dbReference type="EMBL" id="CH916366">
    <property type="protein sequence ID" value="EDV97971.1"/>
    <property type="molecule type" value="Genomic_DNA"/>
</dbReference>
<proteinExistence type="predicted"/>
<gene>
    <name evidence="3" type="primary">Dgri\GH17174</name>
    <name evidence="3" type="ORF">Dgri_GH17174</name>
</gene>
<sequence>MRALESLGSSQDISGYMVIHMVLQKVDVTTQSCWVESAPMDQIPSAQEFYTFLEKRCKKLEKLEHAMGYHSLNSQDHQLTGAAEATTADTEQAMQPMELDADAPLLTINSGNTESVAAAPSSEAKKSNTRNSINEDGHTQSHDVSIIEDDLSDLDSEITNVEEDEDNRLSADELQKKLDKIVGALLNCKVALQKSNNQLRAACFGQDRFWRRYWKLHKADGIFIEALESAQNDIGGYQETLESMDDEKHAKLNNEQKMNDKDDPDEEPQSANPTAGAERAAAAAELMKVMMPSWWKPPTRSHRFIRRSI</sequence>
<dbReference type="STRING" id="7222.B4J1A2"/>
<feature type="region of interest" description="Disordered" evidence="2">
    <location>
        <begin position="115"/>
        <end position="146"/>
    </location>
</feature>
<organism evidence="4">
    <name type="scientific">Drosophila grimshawi</name>
    <name type="common">Hawaiian fruit fly</name>
    <name type="synonym">Idiomyia grimshawi</name>
    <dbReference type="NCBI Taxonomy" id="7222"/>
    <lineage>
        <taxon>Eukaryota</taxon>
        <taxon>Metazoa</taxon>
        <taxon>Ecdysozoa</taxon>
        <taxon>Arthropoda</taxon>
        <taxon>Hexapoda</taxon>
        <taxon>Insecta</taxon>
        <taxon>Pterygota</taxon>
        <taxon>Neoptera</taxon>
        <taxon>Endopterygota</taxon>
        <taxon>Diptera</taxon>
        <taxon>Brachycera</taxon>
        <taxon>Muscomorpha</taxon>
        <taxon>Ephydroidea</taxon>
        <taxon>Drosophilidae</taxon>
        <taxon>Drosophila</taxon>
        <taxon>Hawaiian Drosophila</taxon>
    </lineage>
</organism>
<dbReference type="OrthoDB" id="784962at2759"/>
<dbReference type="eggNOG" id="KOG1245">
    <property type="taxonomic scope" value="Eukaryota"/>
</dbReference>
<dbReference type="PANTHER" id="PTHR45915">
    <property type="entry name" value="TRANSCRIPTION INTERMEDIARY FACTOR"/>
    <property type="match status" value="1"/>
</dbReference>
<dbReference type="InParanoid" id="B4J1A2"/>
<dbReference type="Proteomes" id="UP000001070">
    <property type="component" value="Unassembled WGS sequence"/>
</dbReference>
<evidence type="ECO:0000256" key="2">
    <source>
        <dbReference type="SAM" id="MobiDB-lite"/>
    </source>
</evidence>
<feature type="region of interest" description="Disordered" evidence="2">
    <location>
        <begin position="256"/>
        <end position="281"/>
    </location>
</feature>
<dbReference type="HOGENOM" id="CLU_900982_0_0_1"/>
<evidence type="ECO:0000256" key="1">
    <source>
        <dbReference type="ARBA" id="ARBA00004123"/>
    </source>
</evidence>
<dbReference type="PhylomeDB" id="B4J1A2"/>
<name>B4J1A2_DROGR</name>
<dbReference type="PANTHER" id="PTHR45915:SF2">
    <property type="entry name" value="TOUTATIS, ISOFORM E"/>
    <property type="match status" value="1"/>
</dbReference>
<dbReference type="AlphaFoldDB" id="B4J1A2"/>
<comment type="subcellular location">
    <subcellularLocation>
        <location evidence="1">Nucleus</location>
    </subcellularLocation>
</comment>
<evidence type="ECO:0000313" key="3">
    <source>
        <dbReference type="EMBL" id="EDV97971.1"/>
    </source>
</evidence>